<name>A0A1E8EWE6_9CLOT</name>
<evidence type="ECO:0000256" key="1">
    <source>
        <dbReference type="HAMAP-Rule" id="MF_01567"/>
    </source>
</evidence>
<gene>
    <name evidence="4" type="ORF">CLOACE_20670</name>
</gene>
<comment type="caution">
    <text evidence="4">The sequence shown here is derived from an EMBL/GenBank/DDBJ whole genome shotgun (WGS) entry which is preliminary data.</text>
</comment>
<comment type="similarity">
    <text evidence="1">Belongs to the UPF0371 family.</text>
</comment>
<dbReference type="Gene3D" id="1.20.1570.10">
    <property type="entry name" value="dip2346 domain like"/>
    <property type="match status" value="1"/>
</dbReference>
<dbReference type="NCBIfam" id="NF010184">
    <property type="entry name" value="PRK13663.1"/>
    <property type="match status" value="1"/>
</dbReference>
<feature type="domain" description="DUF1846" evidence="3">
    <location>
        <begin position="339"/>
        <end position="499"/>
    </location>
</feature>
<evidence type="ECO:0000313" key="4">
    <source>
        <dbReference type="EMBL" id="OFI01550.1"/>
    </source>
</evidence>
<keyword evidence="5" id="KW-1185">Reference proteome</keyword>
<proteinExistence type="inferred from homology"/>
<evidence type="ECO:0000313" key="5">
    <source>
        <dbReference type="Proteomes" id="UP000175744"/>
    </source>
</evidence>
<dbReference type="EMBL" id="LZFO01000040">
    <property type="protein sequence ID" value="OFI01550.1"/>
    <property type="molecule type" value="Genomic_DNA"/>
</dbReference>
<dbReference type="InterPro" id="IPR048441">
    <property type="entry name" value="DUF1846_C"/>
</dbReference>
<feature type="domain" description="DUF1846" evidence="2">
    <location>
        <begin position="3"/>
        <end position="334"/>
    </location>
</feature>
<dbReference type="InterPro" id="IPR048496">
    <property type="entry name" value="DUF1846_N"/>
</dbReference>
<dbReference type="HAMAP" id="MF_01567">
    <property type="entry name" value="UPF0371"/>
    <property type="match status" value="1"/>
</dbReference>
<dbReference type="AlphaFoldDB" id="A0A1E8EWE6"/>
<dbReference type="Gene3D" id="3.40.140.40">
    <property type="entry name" value="Domain of unknown function (DUF1846), C-terminal subdomain"/>
    <property type="match status" value="1"/>
</dbReference>
<protein>
    <recommendedName>
        <fullName evidence="1">UPF0371 protein CLOACE_20670</fullName>
    </recommendedName>
</protein>
<sequence length="502" mass="56994">MKIGFDHKKYLEEQSKYILERVNNYDKLYLEFGGKLLFDLHAKRVLPGFDENAKIKLLHKLKEKVEVVICVYAGDIERNKIRGDFGITYDMDVLRLIDDLRAYELDVNSVVITRYDGQPATTVFINKLERRGIKVYKHRATKGYPTDVDTIVSDEGYGKNPYIETTKPIVVVTAPGPGSGKLATCLSQLYHEYKRGKIAGYSKFETFPVWNVPLKHPLNIAYEAATADLKDVNMIDSFHFDAYNEIVVNYNRDIETFPVLRRIIEKITGKESVYKSPTDMGVNRVGFGIIDDEVVKEASKQEIIRRYFKTGCEYKKGYVDKETFHRVKLIMEELNLKQEDRKVVVPARERSAKLKQETNKNEVCPAVAIELHDGTMLTGKSSNIMHATAAVILNAVKHFANIYDEIHLISPVILEPIINLKSKTLNSKSTALSCEEVLIALSICAATNPIAQVAMEKLPMLKGCQAHSTTILSRSDEQTFRKLGIDVTCDPEYPSESLYYNN</sequence>
<dbReference type="STRING" id="1121290.CLAOCE_20670"/>
<reference evidence="4 5" key="1">
    <citation type="submission" date="2016-06" db="EMBL/GenBank/DDBJ databases">
        <title>Genome sequence of Clostridium acetireducens DSM 10703.</title>
        <authorList>
            <person name="Poehlein A."/>
            <person name="Fluechter S."/>
            <person name="Duerre P."/>
            <person name="Daniel R."/>
        </authorList>
    </citation>
    <scope>NUCLEOTIDE SEQUENCE [LARGE SCALE GENOMIC DNA]</scope>
    <source>
        <strain evidence="4 5">DSM 10703</strain>
    </source>
</reference>
<evidence type="ECO:0000259" key="2">
    <source>
        <dbReference type="Pfam" id="PF08903"/>
    </source>
</evidence>
<accession>A0A1E8EWE6</accession>
<dbReference type="OrthoDB" id="9803572at2"/>
<dbReference type="RefSeq" id="WP_070111082.1">
    <property type="nucleotide sequence ID" value="NZ_LZFO01000040.1"/>
</dbReference>
<dbReference type="PATRIC" id="fig|1121290.3.peg.2078"/>
<dbReference type="Proteomes" id="UP000175744">
    <property type="component" value="Unassembled WGS sequence"/>
</dbReference>
<dbReference type="Gene3D" id="3.10.630.10">
    <property type="entry name" value="dip2346 domain like"/>
    <property type="match status" value="1"/>
</dbReference>
<organism evidence="4 5">
    <name type="scientific">Clostridium acetireducens DSM 10703</name>
    <dbReference type="NCBI Taxonomy" id="1121290"/>
    <lineage>
        <taxon>Bacteria</taxon>
        <taxon>Bacillati</taxon>
        <taxon>Bacillota</taxon>
        <taxon>Clostridia</taxon>
        <taxon>Eubacteriales</taxon>
        <taxon>Clostridiaceae</taxon>
        <taxon>Clostridium</taxon>
    </lineage>
</organism>
<evidence type="ECO:0000259" key="3">
    <source>
        <dbReference type="Pfam" id="PF20921"/>
    </source>
</evidence>
<dbReference type="Pfam" id="PF20921">
    <property type="entry name" value="DUF1846_C"/>
    <property type="match status" value="1"/>
</dbReference>
<dbReference type="InterPro" id="IPR014999">
    <property type="entry name" value="DUF1846"/>
</dbReference>
<dbReference type="PIRSF" id="PIRSF033132">
    <property type="entry name" value="DUF1846"/>
    <property type="match status" value="1"/>
</dbReference>
<dbReference type="Pfam" id="PF08903">
    <property type="entry name" value="DUF1846"/>
    <property type="match status" value="1"/>
</dbReference>